<dbReference type="GO" id="GO:0004222">
    <property type="term" value="F:metalloendopeptidase activity"/>
    <property type="evidence" value="ECO:0007669"/>
    <property type="project" value="UniProtKB-UniRule"/>
</dbReference>
<accession>A0A915KFK0</accession>
<dbReference type="WBParaSite" id="nRc.2.0.1.t37593-RA">
    <property type="protein sequence ID" value="nRc.2.0.1.t37593-RA"/>
    <property type="gene ID" value="nRc.2.0.1.g37593"/>
</dbReference>
<keyword evidence="8" id="KW-1185">Reference proteome</keyword>
<keyword evidence="1 6" id="KW-0645">Protease</keyword>
<protein>
    <recommendedName>
        <fullName evidence="6">Metalloendopeptidase</fullName>
        <ecNumber evidence="6">3.4.24.-</ecNumber>
    </recommendedName>
</protein>
<sequence length="362" mass="43287">FLFFRKKFDLLIEKCFKVLQSKTCPEISILFIVLLSDSYSNRNIDQQEYPHVYLSTRYPMTEDPNEYPNPTTRLFEMADEPLIIFDHFSKPGIRADRWPANLIPFDVLDDFSDRFKRQLTECLEILENRTCIRFRYFPDLEGKDLVLVTDYKIKPLIIKQRREYNCYASKTFFRMNLNPKFCESQLSILHLLMHVLGFDHEHIRMIRNFTVKVDPFTDKFLRDEFNQSLHHNTYDYMPYNVQSIMHILPTYPIIAHKNVHSRLRNHAKPTNSHLVHGQGPSFKDWFSNALHQFDVNNINRHYQCGEYSPLCRDYFGQENCTKFVAKKIIDEDKENRLEFAQDEIKGMDFNKHHLGNLMFSDI</sequence>
<keyword evidence="4 6" id="KW-0862">Zinc</keyword>
<dbReference type="Gene3D" id="3.40.390.10">
    <property type="entry name" value="Collagenase (Catalytic Domain)"/>
    <property type="match status" value="1"/>
</dbReference>
<dbReference type="GO" id="GO:0046872">
    <property type="term" value="F:metal ion binding"/>
    <property type="evidence" value="ECO:0007669"/>
    <property type="project" value="UniProtKB-KW"/>
</dbReference>
<evidence type="ECO:0000256" key="4">
    <source>
        <dbReference type="ARBA" id="ARBA00022833"/>
    </source>
</evidence>
<evidence type="ECO:0000256" key="2">
    <source>
        <dbReference type="ARBA" id="ARBA00022723"/>
    </source>
</evidence>
<evidence type="ECO:0000313" key="8">
    <source>
        <dbReference type="Proteomes" id="UP000887565"/>
    </source>
</evidence>
<dbReference type="Proteomes" id="UP000887565">
    <property type="component" value="Unplaced"/>
</dbReference>
<evidence type="ECO:0000313" key="9">
    <source>
        <dbReference type="WBParaSite" id="nRc.2.0.1.t37593-RA"/>
    </source>
</evidence>
<keyword evidence="3 6" id="KW-0378">Hydrolase</keyword>
<evidence type="ECO:0000259" key="7">
    <source>
        <dbReference type="Pfam" id="PF01400"/>
    </source>
</evidence>
<dbReference type="GO" id="GO:0006508">
    <property type="term" value="P:proteolysis"/>
    <property type="evidence" value="ECO:0007669"/>
    <property type="project" value="UniProtKB-KW"/>
</dbReference>
<keyword evidence="5 6" id="KW-0482">Metalloprotease</keyword>
<dbReference type="PRINTS" id="PR00480">
    <property type="entry name" value="ASTACIN"/>
</dbReference>
<feature type="domain" description="Peptidase M12A" evidence="7">
    <location>
        <begin position="97"/>
        <end position="248"/>
    </location>
</feature>
<organism evidence="8 9">
    <name type="scientific">Romanomermis culicivorax</name>
    <name type="common">Nematode worm</name>
    <dbReference type="NCBI Taxonomy" id="13658"/>
    <lineage>
        <taxon>Eukaryota</taxon>
        <taxon>Metazoa</taxon>
        <taxon>Ecdysozoa</taxon>
        <taxon>Nematoda</taxon>
        <taxon>Enoplea</taxon>
        <taxon>Dorylaimia</taxon>
        <taxon>Mermithida</taxon>
        <taxon>Mermithoidea</taxon>
        <taxon>Mermithidae</taxon>
        <taxon>Romanomermis</taxon>
    </lineage>
</organism>
<reference evidence="9" key="1">
    <citation type="submission" date="2022-11" db="UniProtKB">
        <authorList>
            <consortium name="WormBaseParasite"/>
        </authorList>
    </citation>
    <scope>IDENTIFICATION</scope>
</reference>
<dbReference type="AlphaFoldDB" id="A0A915KFK0"/>
<dbReference type="Pfam" id="PF01400">
    <property type="entry name" value="Astacin"/>
    <property type="match status" value="1"/>
</dbReference>
<dbReference type="InterPro" id="IPR024079">
    <property type="entry name" value="MetalloPept_cat_dom_sf"/>
</dbReference>
<dbReference type="InterPro" id="IPR001506">
    <property type="entry name" value="Peptidase_M12A"/>
</dbReference>
<dbReference type="PANTHER" id="PTHR10127:SF780">
    <property type="entry name" value="METALLOENDOPEPTIDASE"/>
    <property type="match status" value="1"/>
</dbReference>
<evidence type="ECO:0000256" key="5">
    <source>
        <dbReference type="ARBA" id="ARBA00023049"/>
    </source>
</evidence>
<keyword evidence="2 6" id="KW-0479">Metal-binding</keyword>
<dbReference type="EC" id="3.4.24.-" evidence="6"/>
<dbReference type="PANTHER" id="PTHR10127">
    <property type="entry name" value="DISCOIDIN, CUB, EGF, LAMININ , AND ZINC METALLOPROTEASE DOMAIN CONTAINING"/>
    <property type="match status" value="1"/>
</dbReference>
<evidence type="ECO:0000256" key="6">
    <source>
        <dbReference type="RuleBase" id="RU361183"/>
    </source>
</evidence>
<evidence type="ECO:0000256" key="1">
    <source>
        <dbReference type="ARBA" id="ARBA00022670"/>
    </source>
</evidence>
<dbReference type="SUPFAM" id="SSF55486">
    <property type="entry name" value="Metalloproteases ('zincins'), catalytic domain"/>
    <property type="match status" value="1"/>
</dbReference>
<proteinExistence type="predicted"/>
<evidence type="ECO:0000256" key="3">
    <source>
        <dbReference type="ARBA" id="ARBA00022801"/>
    </source>
</evidence>
<name>A0A915KFK0_ROMCU</name>
<comment type="cofactor">
    <cofactor evidence="6">
        <name>Zn(2+)</name>
        <dbReference type="ChEBI" id="CHEBI:29105"/>
    </cofactor>
    <text evidence="6">Binds 1 zinc ion per subunit.</text>
</comment>